<dbReference type="GeneID" id="78559579"/>
<reference evidence="1 2" key="1">
    <citation type="submission" date="2021-06" db="EMBL/GenBank/DDBJ databases">
        <title>Microbial metabolic specificity influences pelagic lipid remineralization.</title>
        <authorList>
            <person name="Behrendt L."/>
            <person name="Hunter J.E."/>
            <person name="Alcolombri U."/>
            <person name="Smriga S."/>
            <person name="Mincer T."/>
            <person name="Lowenstein D.P."/>
            <person name="Peaudecerf F.J."/>
            <person name="Fernandez V.I."/>
            <person name="Fredricks H."/>
            <person name="Almblad H."/>
            <person name="Harrison J.J."/>
            <person name="Stocker R."/>
            <person name="Van Mooy B.A.S."/>
        </authorList>
    </citation>
    <scope>NUCLEOTIDE SEQUENCE [LARGE SCALE GENOMIC DNA]</scope>
    <source>
        <strain evidence="1 2">HP15-B</strain>
    </source>
</reference>
<evidence type="ECO:0000313" key="2">
    <source>
        <dbReference type="Proteomes" id="UP000683442"/>
    </source>
</evidence>
<dbReference type="RefSeq" id="WP_041645074.1">
    <property type="nucleotide sequence ID" value="NZ_CP076686.1"/>
</dbReference>
<name>A0ABX8IPS2_9GAMM</name>
<dbReference type="PROSITE" id="PS51257">
    <property type="entry name" value="PROKAR_LIPOPROTEIN"/>
    <property type="match status" value="1"/>
</dbReference>
<keyword evidence="2" id="KW-1185">Reference proteome</keyword>
<accession>A0ABX8IPS2</accession>
<dbReference type="Proteomes" id="UP000683442">
    <property type="component" value="Chromosome"/>
</dbReference>
<evidence type="ECO:0000313" key="1">
    <source>
        <dbReference type="EMBL" id="QWV14709.1"/>
    </source>
</evidence>
<gene>
    <name evidence="1" type="ORF">KQ249_09015</name>
</gene>
<protein>
    <recommendedName>
        <fullName evidence="3">Lipoprotein</fullName>
    </recommendedName>
</protein>
<proteinExistence type="predicted"/>
<dbReference type="EMBL" id="CP076686">
    <property type="protein sequence ID" value="QWV14709.1"/>
    <property type="molecule type" value="Genomic_DNA"/>
</dbReference>
<evidence type="ECO:0008006" key="3">
    <source>
        <dbReference type="Google" id="ProtNLM"/>
    </source>
</evidence>
<organism evidence="1 2">
    <name type="scientific">Marinobacter adhaerens</name>
    <dbReference type="NCBI Taxonomy" id="1033846"/>
    <lineage>
        <taxon>Bacteria</taxon>
        <taxon>Pseudomonadati</taxon>
        <taxon>Pseudomonadota</taxon>
        <taxon>Gammaproteobacteria</taxon>
        <taxon>Pseudomonadales</taxon>
        <taxon>Marinobacteraceae</taxon>
        <taxon>Marinobacter</taxon>
    </lineage>
</organism>
<sequence>MRKGIFVVFIPLLVGCATYEQPMPAEPSTGEIVEPSLEQKAVGEASLMTNQALKSYREGYVHATKHKAFAQSDVGAWSWKSNRTSIKYAIENSLIDCQKNNKKHEAEYPCKIINVDGKWAGER</sequence>